<dbReference type="InterPro" id="IPR028994">
    <property type="entry name" value="Integrin_alpha_N"/>
</dbReference>
<proteinExistence type="predicted"/>
<feature type="region of interest" description="Disordered" evidence="5">
    <location>
        <begin position="106"/>
        <end position="136"/>
    </location>
</feature>
<evidence type="ECO:0000256" key="4">
    <source>
        <dbReference type="ARBA" id="ARBA00023136"/>
    </source>
</evidence>
<evidence type="ECO:0000256" key="3">
    <source>
        <dbReference type="ARBA" id="ARBA00022989"/>
    </source>
</evidence>
<dbReference type="InterPro" id="IPR056376">
    <property type="entry name" value="DEX1_C"/>
</dbReference>
<sequence>MTRRPILCKSPAIFLSILTIIAIQNGILQVQGNPKSRPYVAYRTDPFDQEIVSTRILADGVETRGGGGGGTTIHKNRATPIFDSHNVNNRNNNDGGDPRCPLSFRLGSTHSAHFGGTQNSNNNNNNNNNSHHSGIGMHTPPIIYPLHPDFDAGSGRQILVTTDFEVLEMWTPSSAIGTHADYNPNKSSGSGSSGAGGVEGQSSEQMKEDEQFPLLFESSSFYYSSPIVHDVEGDGVADAILGDYDGNLHLVGLDFEPATKQQQQQTRRQRYYKRISIPRLFIRKSWFDVAINRTKENEDMANTENDVNHTKWEDFEPYHTYFASTTDTAWRGEHDEGKARGISANVLNMDLDAANGLAERKRKERRNKVVDEATQEQKQQQQHDEEGQHRRLQEAEVASEPNDTNEAQPSLEEEGHDDGMYYQDDVMFAEDPGLMGDDYPMMNAKSMDEEPNDKEEEADAEPKNWGDDYYPTDDEMMGEGIDDYSRHRGYGDDMYEPQPPDGWESYQEYQSAQDKYYHDSNYLRLPPHLLSTCTLVELPRAYAGSTTDRMDKIDEMILCSVSYYFDEDECKDPMTSGSGKSFGKHANADGGDETEEERGGNIGRFKRYWIYRLIGQHHWGDIVSGGTASINSNAHGGMGAWALATPIAVKLDGGSKNHIIVGTSMGLVYALEAQWHGLRSGWPVQMRHPVEQKVLVEDVVGNTNLEVFVVSTGGDLVSLNADGGVLWARNLLTDDETTFGKAAKTLIVRGTSPLSMGDVDGTGRLAIVVVAMIASTEREHMHRPDKHDVLEHRLYAIDAVTGDDLEHFPIVLSKGIDVSTSSSMPQPLLIDLHEDQSHWLNQIHGLSSEDIDAIRQINRRAAADFTASSQPRPHGGAGRGVHIVQPLGSTLYIIEGSTACSQTVDVGDTIPSMVQADDVHGTGGLDLVVTTSRGEILTLESDTVSYHPLNVWNAGVTRAPGSSNAQAHGFSSTQGIFVHPMSRVWRDILGVYIPITFEIYDRRPNIANEPNRQVYEVEVRAGMSAKRTIFYRSYNTTGVYTERVQIPFGPGYFSFTVLLRTTHGIVYEDTFHIGFNVDYMGGLWLIVFLPLVLASIPIFMFRRKPNWEEDEDYGGSRNGILGRAPPP</sequence>
<feature type="region of interest" description="Disordered" evidence="5">
    <location>
        <begin position="443"/>
        <end position="471"/>
    </location>
</feature>
<dbReference type="GO" id="GO:0016020">
    <property type="term" value="C:membrane"/>
    <property type="evidence" value="ECO:0007669"/>
    <property type="project" value="UniProtKB-SubCell"/>
</dbReference>
<feature type="chain" id="PRO_5042238367" description="DEX1 C-terminal domain-containing protein" evidence="7">
    <location>
        <begin position="33"/>
        <end position="1127"/>
    </location>
</feature>
<comment type="caution">
    <text evidence="9">The sequence shown here is derived from an EMBL/GenBank/DDBJ whole genome shotgun (WGS) entry which is preliminary data.</text>
</comment>
<evidence type="ECO:0000256" key="6">
    <source>
        <dbReference type="SAM" id="Phobius"/>
    </source>
</evidence>
<keyword evidence="7" id="KW-0732">Signal</keyword>
<comment type="subcellular location">
    <subcellularLocation>
        <location evidence="1">Membrane</location>
        <topology evidence="1">Single-pass membrane protein</topology>
    </subcellularLocation>
</comment>
<feature type="domain" description="DEX1 C-terminal" evidence="8">
    <location>
        <begin position="975"/>
        <end position="1076"/>
    </location>
</feature>
<organism evidence="9 10">
    <name type="scientific">Skeletonema marinoi</name>
    <dbReference type="NCBI Taxonomy" id="267567"/>
    <lineage>
        <taxon>Eukaryota</taxon>
        <taxon>Sar</taxon>
        <taxon>Stramenopiles</taxon>
        <taxon>Ochrophyta</taxon>
        <taxon>Bacillariophyta</taxon>
        <taxon>Coscinodiscophyceae</taxon>
        <taxon>Thalassiosirophycidae</taxon>
        <taxon>Thalassiosirales</taxon>
        <taxon>Skeletonemataceae</taxon>
        <taxon>Skeletonema</taxon>
        <taxon>Skeletonema marinoi-dohrnii complex</taxon>
    </lineage>
</organism>
<dbReference type="SUPFAM" id="SSF69318">
    <property type="entry name" value="Integrin alpha N-terminal domain"/>
    <property type="match status" value="1"/>
</dbReference>
<gene>
    <name evidence="9" type="ORF">QTG54_012194</name>
</gene>
<evidence type="ECO:0000313" key="9">
    <source>
        <dbReference type="EMBL" id="KAK1737327.1"/>
    </source>
</evidence>
<dbReference type="PANTHER" id="PTHR21419">
    <property type="match status" value="1"/>
</dbReference>
<feature type="signal peptide" evidence="7">
    <location>
        <begin position="1"/>
        <end position="32"/>
    </location>
</feature>
<dbReference type="InterPro" id="IPR045232">
    <property type="entry name" value="FAM234"/>
</dbReference>
<keyword evidence="3 6" id="KW-1133">Transmembrane helix</keyword>
<evidence type="ECO:0000256" key="5">
    <source>
        <dbReference type="SAM" id="MobiDB-lite"/>
    </source>
</evidence>
<evidence type="ECO:0000256" key="2">
    <source>
        <dbReference type="ARBA" id="ARBA00022692"/>
    </source>
</evidence>
<feature type="region of interest" description="Disordered" evidence="5">
    <location>
        <begin position="175"/>
        <end position="208"/>
    </location>
</feature>
<dbReference type="EMBL" id="JATAAI010000026">
    <property type="protein sequence ID" value="KAK1737327.1"/>
    <property type="molecule type" value="Genomic_DNA"/>
</dbReference>
<keyword evidence="10" id="KW-1185">Reference proteome</keyword>
<evidence type="ECO:0000256" key="7">
    <source>
        <dbReference type="SAM" id="SignalP"/>
    </source>
</evidence>
<protein>
    <recommendedName>
        <fullName evidence="8">DEX1 C-terminal domain-containing protein</fullName>
    </recommendedName>
</protein>
<reference evidence="9" key="1">
    <citation type="submission" date="2023-06" db="EMBL/GenBank/DDBJ databases">
        <title>Survivors Of The Sea: Transcriptome response of Skeletonema marinoi to long-term dormancy.</title>
        <authorList>
            <person name="Pinder M.I.M."/>
            <person name="Kourtchenko O."/>
            <person name="Robertson E.K."/>
            <person name="Larsson T."/>
            <person name="Maumus F."/>
            <person name="Osuna-Cruz C.M."/>
            <person name="Vancaester E."/>
            <person name="Stenow R."/>
            <person name="Vandepoele K."/>
            <person name="Ploug H."/>
            <person name="Bruchert V."/>
            <person name="Godhe A."/>
            <person name="Topel M."/>
        </authorList>
    </citation>
    <scope>NUCLEOTIDE SEQUENCE</scope>
    <source>
        <strain evidence="9">R05AC</strain>
    </source>
</reference>
<dbReference type="PANTHER" id="PTHR21419:SF23">
    <property type="entry name" value="PROTEIN DEFECTIVE IN EXINE FORMATION 1"/>
    <property type="match status" value="1"/>
</dbReference>
<accession>A0AAD8Y0U5</accession>
<evidence type="ECO:0000259" key="8">
    <source>
        <dbReference type="Pfam" id="PF23722"/>
    </source>
</evidence>
<feature type="transmembrane region" description="Helical" evidence="6">
    <location>
        <begin position="1079"/>
        <end position="1101"/>
    </location>
</feature>
<keyword evidence="4 6" id="KW-0472">Membrane</keyword>
<dbReference type="AlphaFoldDB" id="A0AAD8Y0U5"/>
<name>A0AAD8Y0U5_9STRA</name>
<evidence type="ECO:0000256" key="1">
    <source>
        <dbReference type="ARBA" id="ARBA00004167"/>
    </source>
</evidence>
<feature type="compositionally biased region" description="Acidic residues" evidence="5">
    <location>
        <begin position="449"/>
        <end position="459"/>
    </location>
</feature>
<feature type="region of interest" description="Disordered" evidence="5">
    <location>
        <begin position="357"/>
        <end position="418"/>
    </location>
</feature>
<keyword evidence="2 6" id="KW-0812">Transmembrane</keyword>
<dbReference type="Pfam" id="PF23722">
    <property type="entry name" value="Beta-sand_DEX1"/>
    <property type="match status" value="1"/>
</dbReference>
<feature type="region of interest" description="Disordered" evidence="5">
    <location>
        <begin position="574"/>
        <end position="598"/>
    </location>
</feature>
<feature type="compositionally biased region" description="Basic and acidic residues" evidence="5">
    <location>
        <begin position="381"/>
        <end position="394"/>
    </location>
</feature>
<evidence type="ECO:0000313" key="10">
    <source>
        <dbReference type="Proteomes" id="UP001224775"/>
    </source>
</evidence>
<feature type="compositionally biased region" description="Low complexity" evidence="5">
    <location>
        <begin position="119"/>
        <end position="130"/>
    </location>
</feature>
<dbReference type="Proteomes" id="UP001224775">
    <property type="component" value="Unassembled WGS sequence"/>
</dbReference>